<sequence length="456" mass="50750">MNKRLLGLALLCIPVLASATVSKVSEHTLRNGLKILVKEDHRSPVMVSQVWYKVGSSYEPNGITGASHMLEHMMFKGTDKHPAGEFSKIIAANGGDENAFTGQDYTAYFQTMSASKLSVSLELEADRMRHLHLLPEELKKELQVVTEERRMRTDDNPQAKMQEHFMAMAYSNSPYKNPVIGWPADIAAYTVKDLQAWYQRWYAPNNATLVVVGDVQPKEVFDLAEKYFAELKTSDIEALKPQTEVEQLGIRKMTVKLPAKLPYIVMGYKVPVLKTAEQAWEAYALEVLAGVLDGGSSARLSSGLVRGKQIAVSAGAGYSMTERLPSLFELEATPNEGKTVQDLETALKAEVTKLQKNLVSAEELQRIKAQVLASNVYEKDSNFYQAMQLGMLETVGLGWQKADEYVEKVNQVTAEQVRDVARKYLIEDHLSIAYLEPQAINKAAEQTGKSEKKGAK</sequence>
<dbReference type="EC" id="3.4.24.-" evidence="12"/>
<comment type="cofactor">
    <cofactor evidence="1">
        <name>Zn(2+)</name>
        <dbReference type="ChEBI" id="CHEBI:29105"/>
    </cofactor>
</comment>
<evidence type="ECO:0000256" key="8">
    <source>
        <dbReference type="RuleBase" id="RU004447"/>
    </source>
</evidence>
<dbReference type="Proteomes" id="UP000195442">
    <property type="component" value="Unassembled WGS sequence"/>
</dbReference>
<evidence type="ECO:0000313" key="13">
    <source>
        <dbReference type="Proteomes" id="UP000195442"/>
    </source>
</evidence>
<evidence type="ECO:0000259" key="10">
    <source>
        <dbReference type="Pfam" id="PF00675"/>
    </source>
</evidence>
<dbReference type="InterPro" id="IPR001431">
    <property type="entry name" value="Pept_M16_Zn_BS"/>
</dbReference>
<dbReference type="Gene3D" id="3.30.830.10">
    <property type="entry name" value="Metalloenzyme, LuxS/M16 peptidase-like"/>
    <property type="match status" value="2"/>
</dbReference>
<dbReference type="RefSeq" id="WP_087146607.1">
    <property type="nucleotide sequence ID" value="NZ_FUKJ01000147.1"/>
</dbReference>
<evidence type="ECO:0000256" key="9">
    <source>
        <dbReference type="SAM" id="SignalP"/>
    </source>
</evidence>
<keyword evidence="3 12" id="KW-0645">Protease</keyword>
<feature type="signal peptide" evidence="9">
    <location>
        <begin position="1"/>
        <end position="19"/>
    </location>
</feature>
<keyword evidence="7" id="KW-0482">Metalloprotease</keyword>
<evidence type="ECO:0000256" key="7">
    <source>
        <dbReference type="ARBA" id="ARBA00023049"/>
    </source>
</evidence>
<feature type="domain" description="Peptidase M16 C-terminal" evidence="11">
    <location>
        <begin position="190"/>
        <end position="370"/>
    </location>
</feature>
<evidence type="ECO:0000256" key="2">
    <source>
        <dbReference type="ARBA" id="ARBA00007261"/>
    </source>
</evidence>
<evidence type="ECO:0000256" key="4">
    <source>
        <dbReference type="ARBA" id="ARBA00022723"/>
    </source>
</evidence>
<dbReference type="InterPro" id="IPR011249">
    <property type="entry name" value="Metalloenz_LuxS/M16"/>
</dbReference>
<dbReference type="Pfam" id="PF05193">
    <property type="entry name" value="Peptidase_M16_C"/>
    <property type="match status" value="1"/>
</dbReference>
<dbReference type="AlphaFoldDB" id="A0A1R4H5Q5"/>
<reference evidence="13" key="1">
    <citation type="submission" date="2017-02" db="EMBL/GenBank/DDBJ databases">
        <authorList>
            <person name="Daims H."/>
        </authorList>
    </citation>
    <scope>NUCLEOTIDE SEQUENCE [LARGE SCALE GENOMIC DNA]</scope>
</reference>
<evidence type="ECO:0000259" key="11">
    <source>
        <dbReference type="Pfam" id="PF05193"/>
    </source>
</evidence>
<gene>
    <name evidence="12" type="ORF">CRENPOLYSF2_2300015</name>
</gene>
<evidence type="ECO:0000256" key="6">
    <source>
        <dbReference type="ARBA" id="ARBA00022833"/>
    </source>
</evidence>
<keyword evidence="13" id="KW-1185">Reference proteome</keyword>
<dbReference type="GO" id="GO:0004222">
    <property type="term" value="F:metalloendopeptidase activity"/>
    <property type="evidence" value="ECO:0007669"/>
    <property type="project" value="InterPro"/>
</dbReference>
<accession>A0A1R4H5Q5</accession>
<dbReference type="InterPro" id="IPR011765">
    <property type="entry name" value="Pept_M16_N"/>
</dbReference>
<evidence type="ECO:0000313" key="12">
    <source>
        <dbReference type="EMBL" id="SJM91592.1"/>
    </source>
</evidence>
<dbReference type="OrthoDB" id="9811314at2"/>
<keyword evidence="6" id="KW-0862">Zinc</keyword>
<dbReference type="GO" id="GO:0006508">
    <property type="term" value="P:proteolysis"/>
    <property type="evidence" value="ECO:0007669"/>
    <property type="project" value="UniProtKB-KW"/>
</dbReference>
<keyword evidence="5 12" id="KW-0378">Hydrolase</keyword>
<dbReference type="Pfam" id="PF00675">
    <property type="entry name" value="Peptidase_M16"/>
    <property type="match status" value="1"/>
</dbReference>
<organism evidence="12 13">
    <name type="scientific">Crenothrix polyspora</name>
    <dbReference type="NCBI Taxonomy" id="360316"/>
    <lineage>
        <taxon>Bacteria</taxon>
        <taxon>Pseudomonadati</taxon>
        <taxon>Pseudomonadota</taxon>
        <taxon>Gammaproteobacteria</taxon>
        <taxon>Methylococcales</taxon>
        <taxon>Crenotrichaceae</taxon>
        <taxon>Crenothrix</taxon>
    </lineage>
</organism>
<dbReference type="PANTHER" id="PTHR43690:SF17">
    <property type="entry name" value="PROTEIN YHJJ"/>
    <property type="match status" value="1"/>
</dbReference>
<dbReference type="PROSITE" id="PS00143">
    <property type="entry name" value="INSULINASE"/>
    <property type="match status" value="1"/>
</dbReference>
<evidence type="ECO:0000256" key="1">
    <source>
        <dbReference type="ARBA" id="ARBA00001947"/>
    </source>
</evidence>
<keyword evidence="4" id="KW-0479">Metal-binding</keyword>
<feature type="chain" id="PRO_5012345304" evidence="9">
    <location>
        <begin position="20"/>
        <end position="456"/>
    </location>
</feature>
<name>A0A1R4H5Q5_9GAMM</name>
<comment type="similarity">
    <text evidence="2 8">Belongs to the peptidase M16 family.</text>
</comment>
<dbReference type="InterPro" id="IPR050626">
    <property type="entry name" value="Peptidase_M16"/>
</dbReference>
<feature type="domain" description="Peptidase M16 N-terminal" evidence="10">
    <location>
        <begin position="35"/>
        <end position="180"/>
    </location>
</feature>
<dbReference type="InterPro" id="IPR007863">
    <property type="entry name" value="Peptidase_M16_C"/>
</dbReference>
<keyword evidence="9" id="KW-0732">Signal</keyword>
<dbReference type="PANTHER" id="PTHR43690">
    <property type="entry name" value="NARDILYSIN"/>
    <property type="match status" value="1"/>
</dbReference>
<evidence type="ECO:0000256" key="5">
    <source>
        <dbReference type="ARBA" id="ARBA00022801"/>
    </source>
</evidence>
<dbReference type="GO" id="GO:0046872">
    <property type="term" value="F:metal ion binding"/>
    <property type="evidence" value="ECO:0007669"/>
    <property type="project" value="UniProtKB-KW"/>
</dbReference>
<proteinExistence type="inferred from homology"/>
<evidence type="ECO:0000256" key="3">
    <source>
        <dbReference type="ARBA" id="ARBA00022670"/>
    </source>
</evidence>
<dbReference type="EMBL" id="FUKJ01000147">
    <property type="protein sequence ID" value="SJM91592.1"/>
    <property type="molecule type" value="Genomic_DNA"/>
</dbReference>
<dbReference type="SUPFAM" id="SSF63411">
    <property type="entry name" value="LuxS/MPP-like metallohydrolase"/>
    <property type="match status" value="2"/>
</dbReference>
<protein>
    <submittedName>
        <fullName evidence="12">Zinc protease y4wA</fullName>
        <ecNumber evidence="12">3.4.24.-</ecNumber>
    </submittedName>
</protein>